<dbReference type="InterPro" id="IPR014718">
    <property type="entry name" value="GH-type_carb-bd"/>
</dbReference>
<comment type="similarity">
    <text evidence="2 8">Belongs to the glycosyl hydrolase 2 family.</text>
</comment>
<dbReference type="PROSITE" id="PS00608">
    <property type="entry name" value="GLYCOSYL_HYDROL_F2_2"/>
    <property type="match status" value="1"/>
</dbReference>
<keyword evidence="6 8" id="KW-0326">Glycosidase</keyword>
<dbReference type="InterPro" id="IPR050347">
    <property type="entry name" value="Bact_Beta-galactosidase"/>
</dbReference>
<evidence type="ECO:0000256" key="3">
    <source>
        <dbReference type="ARBA" id="ARBA00012756"/>
    </source>
</evidence>
<dbReference type="Pfam" id="PF02837">
    <property type="entry name" value="Glyco_hydro_2_N"/>
    <property type="match status" value="1"/>
</dbReference>
<dbReference type="SUPFAM" id="SSF74650">
    <property type="entry name" value="Galactose mutarotase-like"/>
    <property type="match status" value="1"/>
</dbReference>
<dbReference type="PRINTS" id="PR00132">
    <property type="entry name" value="GLHYDRLASE2"/>
</dbReference>
<evidence type="ECO:0000256" key="2">
    <source>
        <dbReference type="ARBA" id="ARBA00007401"/>
    </source>
</evidence>
<dbReference type="Gene3D" id="2.60.120.260">
    <property type="entry name" value="Galactose-binding domain-like"/>
    <property type="match status" value="1"/>
</dbReference>
<dbReference type="InterPro" id="IPR008979">
    <property type="entry name" value="Galactose-bd-like_sf"/>
</dbReference>
<evidence type="ECO:0000256" key="7">
    <source>
        <dbReference type="ARBA" id="ARBA00032230"/>
    </source>
</evidence>
<dbReference type="Pfam" id="PF16353">
    <property type="entry name" value="LacZ_4"/>
    <property type="match status" value="1"/>
</dbReference>
<organism evidence="11 12">
    <name type="scientific">Amycolatopsis melonis</name>
    <dbReference type="NCBI Taxonomy" id="3156488"/>
    <lineage>
        <taxon>Bacteria</taxon>
        <taxon>Bacillati</taxon>
        <taxon>Actinomycetota</taxon>
        <taxon>Actinomycetes</taxon>
        <taxon>Pseudonocardiales</taxon>
        <taxon>Pseudonocardiaceae</taxon>
        <taxon>Amycolatopsis</taxon>
    </lineage>
</organism>
<gene>
    <name evidence="11" type="ORF">ABJI51_04040</name>
</gene>
<feature type="compositionally biased region" description="Pro residues" evidence="9">
    <location>
        <begin position="239"/>
        <end position="251"/>
    </location>
</feature>
<comment type="caution">
    <text evidence="11">The sequence shown here is derived from an EMBL/GenBank/DDBJ whole genome shotgun (WGS) entry which is preliminary data.</text>
</comment>
<dbReference type="SUPFAM" id="SSF51445">
    <property type="entry name" value="(Trans)glycosidases"/>
    <property type="match status" value="1"/>
</dbReference>
<dbReference type="InterPro" id="IPR006102">
    <property type="entry name" value="Ig-like_GH2"/>
</dbReference>
<dbReference type="SUPFAM" id="SSF49785">
    <property type="entry name" value="Galactose-binding domain-like"/>
    <property type="match status" value="1"/>
</dbReference>
<dbReference type="InterPro" id="IPR006104">
    <property type="entry name" value="Glyco_hydro_2_N"/>
</dbReference>
<dbReference type="RefSeq" id="WP_348947673.1">
    <property type="nucleotide sequence ID" value="NZ_JBDZYD010000001.1"/>
</dbReference>
<dbReference type="Proteomes" id="UP001440984">
    <property type="component" value="Unassembled WGS sequence"/>
</dbReference>
<dbReference type="InterPro" id="IPR036156">
    <property type="entry name" value="Beta-gal/glucu_dom_sf"/>
</dbReference>
<dbReference type="InterPro" id="IPR017853">
    <property type="entry name" value="GH"/>
</dbReference>
<reference evidence="11 12" key="1">
    <citation type="submission" date="2024-05" db="EMBL/GenBank/DDBJ databases">
        <authorList>
            <person name="Zhao H."/>
            <person name="Xu Y."/>
            <person name="Lin S."/>
            <person name="Spain J.C."/>
            <person name="Zhou N.-Y."/>
        </authorList>
    </citation>
    <scope>NUCLEOTIDE SEQUENCE [LARGE SCALE GENOMIC DNA]</scope>
    <source>
        <strain evidence="11 12">NEAU-NG30</strain>
    </source>
</reference>
<name>A0ABV0L7D7_9PSEU</name>
<dbReference type="InterPro" id="IPR013783">
    <property type="entry name" value="Ig-like_fold"/>
</dbReference>
<evidence type="ECO:0000256" key="4">
    <source>
        <dbReference type="ARBA" id="ARBA00013303"/>
    </source>
</evidence>
<protein>
    <recommendedName>
        <fullName evidence="4 8">Beta-galactosidase</fullName>
        <ecNumber evidence="3 8">3.2.1.23</ecNumber>
    </recommendedName>
    <alternativeName>
        <fullName evidence="7 8">Lactase</fullName>
    </alternativeName>
</protein>
<dbReference type="Pfam" id="PF02929">
    <property type="entry name" value="Bgal_small_N"/>
    <property type="match status" value="1"/>
</dbReference>
<dbReference type="Pfam" id="PF00703">
    <property type="entry name" value="Glyco_hydro_2"/>
    <property type="match status" value="1"/>
</dbReference>
<evidence type="ECO:0000313" key="11">
    <source>
        <dbReference type="EMBL" id="MEQ0558230.1"/>
    </source>
</evidence>
<evidence type="ECO:0000256" key="5">
    <source>
        <dbReference type="ARBA" id="ARBA00022801"/>
    </source>
</evidence>
<keyword evidence="5 8" id="KW-0378">Hydrolase</keyword>
<proteinExistence type="inferred from homology"/>
<accession>A0ABV0L7D7</accession>
<dbReference type="InterPro" id="IPR011013">
    <property type="entry name" value="Gal_mutarotase_sf_dom"/>
</dbReference>
<dbReference type="InterPro" id="IPR004199">
    <property type="entry name" value="B-gal_small/dom_5"/>
</dbReference>
<keyword evidence="12" id="KW-1185">Reference proteome</keyword>
<feature type="region of interest" description="Disordered" evidence="9">
    <location>
        <begin position="238"/>
        <end position="258"/>
    </location>
</feature>
<comment type="catalytic activity">
    <reaction evidence="1 8">
        <text>Hydrolysis of terminal non-reducing beta-D-galactose residues in beta-D-galactosides.</text>
        <dbReference type="EC" id="3.2.1.23"/>
    </reaction>
</comment>
<evidence type="ECO:0000256" key="9">
    <source>
        <dbReference type="SAM" id="MobiDB-lite"/>
    </source>
</evidence>
<dbReference type="Gene3D" id="3.20.20.80">
    <property type="entry name" value="Glycosidases"/>
    <property type="match status" value="1"/>
</dbReference>
<evidence type="ECO:0000256" key="6">
    <source>
        <dbReference type="ARBA" id="ARBA00023295"/>
    </source>
</evidence>
<dbReference type="InterPro" id="IPR006103">
    <property type="entry name" value="Glyco_hydro_2_cat"/>
</dbReference>
<evidence type="ECO:0000256" key="8">
    <source>
        <dbReference type="RuleBase" id="RU361154"/>
    </source>
</evidence>
<dbReference type="SMART" id="SM01038">
    <property type="entry name" value="Bgal_small_N"/>
    <property type="match status" value="1"/>
</dbReference>
<dbReference type="InterPro" id="IPR032312">
    <property type="entry name" value="LacZ_4"/>
</dbReference>
<dbReference type="Pfam" id="PF02836">
    <property type="entry name" value="Glyco_hydro_2_C"/>
    <property type="match status" value="1"/>
</dbReference>
<evidence type="ECO:0000256" key="1">
    <source>
        <dbReference type="ARBA" id="ARBA00001412"/>
    </source>
</evidence>
<dbReference type="EC" id="3.2.1.23" evidence="3 8"/>
<dbReference type="Gene3D" id="2.70.98.10">
    <property type="match status" value="1"/>
</dbReference>
<dbReference type="PROSITE" id="PS00719">
    <property type="entry name" value="GLYCOSYL_HYDROL_F2_1"/>
    <property type="match status" value="1"/>
</dbReference>
<evidence type="ECO:0000259" key="10">
    <source>
        <dbReference type="SMART" id="SM01038"/>
    </source>
</evidence>
<dbReference type="PANTHER" id="PTHR46323:SF2">
    <property type="entry name" value="BETA-GALACTOSIDASE"/>
    <property type="match status" value="1"/>
</dbReference>
<feature type="domain" description="Beta galactosidase small chain/" evidence="10">
    <location>
        <begin position="748"/>
        <end position="996"/>
    </location>
</feature>
<evidence type="ECO:0000313" key="12">
    <source>
        <dbReference type="Proteomes" id="UP001440984"/>
    </source>
</evidence>
<dbReference type="GO" id="GO:0016787">
    <property type="term" value="F:hydrolase activity"/>
    <property type="evidence" value="ECO:0007669"/>
    <property type="project" value="UniProtKB-KW"/>
</dbReference>
<dbReference type="EMBL" id="JBDZYD010000001">
    <property type="protein sequence ID" value="MEQ0558230.1"/>
    <property type="molecule type" value="Genomic_DNA"/>
</dbReference>
<dbReference type="InterPro" id="IPR023232">
    <property type="entry name" value="Glyco_hydro_2_AS"/>
</dbReference>
<sequence length="1002" mass="110266">MPFDRSGLHAVNRAPMHALRREPEISLEGTWQFQLRASDTAPEAPDWATAEVPGLWTMTSTVDRPHYTNVPMPFDEVYPDVPAANPLGVYRRTVDLDPPAGRRVFLHVGAAEGQLRVAVNGVAVGTSADSHLAAEFDITDALTAGTNTIELAVAKWSAGSYLEDQDHWWQSGLSRSVFLYTVPEIRLADVSVQADFDPEADRGALRVLVSTEGLRRRSEVHHTVRVHVLGETHELPIAPRLPAPTLPPPLKPPHDRATRPARRLPDDFMDILSIKAAAAPVPPEYRAIPDVAFSVMTPPAAAGTALLELAGLEVPPWSAERPELHDLLIELVDPDGTVVDSTALRTGFRRVVVSGRDLLVNGRRILVQGVNRHDVDPRTGRVLSRERMLAELSLLKRCNVNAIRTSHYPNDPVLLDLCDELGFYVVGEADIESHAFASTLADDPRYLTEIVERVARMVLRDRNHPSVLIWSLGNESGYGAAHDAAAAWVRRFDPTRPVQYEGAIATDWHGGHAASDLVVPMYPSFAALRAYSADHRADRPLITCEYAYSQGNSTGGFADYWDLFETLPGLQGGFLWEFTDQALDPDGDGRYRYGGDFGDEPNNGPTLLNGVVFPDLTPKPALFEVRGVFSPLRVVSDAETLRWGQLRVRNRQSFADLSAYELEVRVDTRHGPSAVLAVATPDLVAGQEDTLLLPGEIVRAAADPDALGVSLVVRTRYDTPWAPAGTEVAVEQVVLPRPLPALPAAGRAVADGELTHPLLARAPRLSLWRALTDNDRAFSLDQRFVRSGFFALEPVKTSVTAREDRTAVAIHYRTAFGDEVVHHRDLIEAGPHDYVFREDVVLPEDTRDGLRVGMVFELVAGFRDATWVGLGPWENYPDRRRHALLGRWAAPIDELAVPYVRPQEHGTRGGVTELAVTGPAGRIEVSTAVPVHVNVGRHTVDQLEAAGHWWELPDSDATVIQVDIAHRGVGTALLGPDTRSAHRLAGTRYSWQWRLRLETQED</sequence>
<dbReference type="InterPro" id="IPR006101">
    <property type="entry name" value="Glyco_hydro_2"/>
</dbReference>
<dbReference type="Gene3D" id="2.60.40.10">
    <property type="entry name" value="Immunoglobulins"/>
    <property type="match status" value="2"/>
</dbReference>
<dbReference type="SUPFAM" id="SSF49303">
    <property type="entry name" value="beta-Galactosidase/glucuronidase domain"/>
    <property type="match status" value="2"/>
</dbReference>
<dbReference type="InterPro" id="IPR023230">
    <property type="entry name" value="Glyco_hydro_2_CS"/>
</dbReference>
<dbReference type="PANTHER" id="PTHR46323">
    <property type="entry name" value="BETA-GALACTOSIDASE"/>
    <property type="match status" value="1"/>
</dbReference>